<keyword evidence="1" id="KW-0472">Membrane</keyword>
<evidence type="ECO:0000256" key="1">
    <source>
        <dbReference type="SAM" id="Phobius"/>
    </source>
</evidence>
<feature type="transmembrane region" description="Helical" evidence="1">
    <location>
        <begin position="106"/>
        <end position="127"/>
    </location>
</feature>
<gene>
    <name evidence="2" type="ORF">GCM10011600_22540</name>
</gene>
<accession>A0A8J3GS21</accession>
<organism evidence="2 3">
    <name type="scientific">Pseudolysinimonas yzui</name>
    <dbReference type="NCBI Taxonomy" id="2708254"/>
    <lineage>
        <taxon>Bacteria</taxon>
        <taxon>Bacillati</taxon>
        <taxon>Actinomycetota</taxon>
        <taxon>Actinomycetes</taxon>
        <taxon>Micrococcales</taxon>
        <taxon>Microbacteriaceae</taxon>
        <taxon>Pseudolysinimonas</taxon>
    </lineage>
</organism>
<feature type="transmembrane region" description="Helical" evidence="1">
    <location>
        <begin position="12"/>
        <end position="35"/>
    </location>
</feature>
<dbReference type="EMBL" id="BNAI01000004">
    <property type="protein sequence ID" value="GHF20987.1"/>
    <property type="molecule type" value="Genomic_DNA"/>
</dbReference>
<comment type="caution">
    <text evidence="2">The sequence shown here is derived from an EMBL/GenBank/DDBJ whole genome shotgun (WGS) entry which is preliminary data.</text>
</comment>
<proteinExistence type="predicted"/>
<feature type="transmembrane region" description="Helical" evidence="1">
    <location>
        <begin position="74"/>
        <end position="100"/>
    </location>
</feature>
<sequence>MEQPPRRRSFFVALFVAISWMAISFGFAGVLAVALDRDPVETPVPPYAGLIGLALAGVVVWLGVGLTARARAPWIGAVATAAAVYLMIIGAALLGSFLLFTEQATSPFVIVAVMLAAVAVAATWFGLRGPRAPAS</sequence>
<keyword evidence="1" id="KW-1133">Transmembrane helix</keyword>
<evidence type="ECO:0000313" key="2">
    <source>
        <dbReference type="EMBL" id="GHF20987.1"/>
    </source>
</evidence>
<reference evidence="2" key="2">
    <citation type="submission" date="2020-09" db="EMBL/GenBank/DDBJ databases">
        <authorList>
            <person name="Sun Q."/>
            <person name="Zhou Y."/>
        </authorList>
    </citation>
    <scope>NUCLEOTIDE SEQUENCE</scope>
    <source>
        <strain evidence="2">CGMCC 1.16548</strain>
    </source>
</reference>
<dbReference type="RefSeq" id="WP_191283603.1">
    <property type="nucleotide sequence ID" value="NZ_BNAI01000004.1"/>
</dbReference>
<evidence type="ECO:0000313" key="3">
    <source>
        <dbReference type="Proteomes" id="UP000617531"/>
    </source>
</evidence>
<name>A0A8J3GS21_9MICO</name>
<keyword evidence="3" id="KW-1185">Reference proteome</keyword>
<keyword evidence="1" id="KW-0812">Transmembrane</keyword>
<feature type="transmembrane region" description="Helical" evidence="1">
    <location>
        <begin position="47"/>
        <end position="67"/>
    </location>
</feature>
<reference evidence="2" key="1">
    <citation type="journal article" date="2014" name="Int. J. Syst. Evol. Microbiol.">
        <title>Complete genome sequence of Corynebacterium casei LMG S-19264T (=DSM 44701T), isolated from a smear-ripened cheese.</title>
        <authorList>
            <consortium name="US DOE Joint Genome Institute (JGI-PGF)"/>
            <person name="Walter F."/>
            <person name="Albersmeier A."/>
            <person name="Kalinowski J."/>
            <person name="Ruckert C."/>
        </authorList>
    </citation>
    <scope>NUCLEOTIDE SEQUENCE</scope>
    <source>
        <strain evidence="2">CGMCC 1.16548</strain>
    </source>
</reference>
<dbReference type="Proteomes" id="UP000617531">
    <property type="component" value="Unassembled WGS sequence"/>
</dbReference>
<dbReference type="AlphaFoldDB" id="A0A8J3GS21"/>
<protein>
    <submittedName>
        <fullName evidence="2">Uncharacterized protein</fullName>
    </submittedName>
</protein>